<protein>
    <submittedName>
        <fullName evidence="8">Uncharacterized protein</fullName>
    </submittedName>
</protein>
<dbReference type="EMBL" id="OY882866">
    <property type="protein sequence ID" value="CAK6448889.1"/>
    <property type="molecule type" value="Genomic_DNA"/>
</dbReference>
<evidence type="ECO:0000313" key="8">
    <source>
        <dbReference type="EMBL" id="CAK6448889.1"/>
    </source>
</evidence>
<dbReference type="InterPro" id="IPR001870">
    <property type="entry name" value="B30.2/SPRY"/>
</dbReference>
<dbReference type="Pfam" id="PF15227">
    <property type="entry name" value="zf-C3HC4_4"/>
    <property type="match status" value="1"/>
</dbReference>
<dbReference type="InterPro" id="IPR001841">
    <property type="entry name" value="Znf_RING"/>
</dbReference>
<dbReference type="InterPro" id="IPR043136">
    <property type="entry name" value="B30.2/SPRY_sf"/>
</dbReference>
<dbReference type="SUPFAM" id="SSF57845">
    <property type="entry name" value="B-box zinc-binding domain"/>
    <property type="match status" value="1"/>
</dbReference>
<dbReference type="SUPFAM" id="SSF49899">
    <property type="entry name" value="Concanavalin A-like lectins/glucanases"/>
    <property type="match status" value="1"/>
</dbReference>
<keyword evidence="3" id="KW-0862">Zinc</keyword>
<dbReference type="SMART" id="SM00184">
    <property type="entry name" value="RING"/>
    <property type="match status" value="1"/>
</dbReference>
<feature type="domain" description="RING-type" evidence="5">
    <location>
        <begin position="14"/>
        <end position="55"/>
    </location>
</feature>
<dbReference type="InterPro" id="IPR000315">
    <property type="entry name" value="Znf_B-box"/>
</dbReference>
<feature type="domain" description="B30.2/SPRY" evidence="7">
    <location>
        <begin position="268"/>
        <end position="447"/>
    </location>
</feature>
<sequence>MDHILQVFQKELICSICRNYFIDPITINCGHSFCRPCFNLNWPNRSVLAYCSECQKAIQKREFHTNVTLKEMVLIVRQASLWQFLRSRNNRCRIHMEAKQIFCEDQRSLFCLHCSTSQDHRAHRHGSAEEGAEHLREKLLKTMCSLWEKYYENDRNLKVETITYRTWEVYVTSKGEAIRVEYDQLPPFLYLNEHHHLERLQREGKAIFYQLRDSVARMANKRELLRGMYTELKEMCHKPDVELLLDFGDILNRSEAVCVHMPQPVKAELTAVTIPGMIARFNLFKVDTSMIFGRPHSHVFLQGDLISLSIGCMIQGEPCPFPQYECFMYWNTQTFTTGRHYWEIYVGDIWNWALGVTCDDWILMNKNLHKAYYLLGCVKTNIHHNVFTTNPLVLQYVPKTIGLVGVFLDYEGGSVTFVNVAQSSLICRISYCSFSLRLRPYFCCSHF</sequence>
<dbReference type="Gene3D" id="3.30.160.60">
    <property type="entry name" value="Classic Zinc Finger"/>
    <property type="match status" value="1"/>
</dbReference>
<dbReference type="InterPro" id="IPR013083">
    <property type="entry name" value="Znf_RING/FYVE/PHD"/>
</dbReference>
<dbReference type="InterPro" id="IPR003877">
    <property type="entry name" value="SPRY_dom"/>
</dbReference>
<keyword evidence="9" id="KW-1185">Reference proteome</keyword>
<name>A0ABP0AF89_PIPNA</name>
<dbReference type="SUPFAM" id="SSF57850">
    <property type="entry name" value="RING/U-box"/>
    <property type="match status" value="1"/>
</dbReference>
<gene>
    <name evidence="8" type="ORF">MPIPNATIZW_LOCUS17195</name>
</gene>
<dbReference type="Gene3D" id="2.60.120.920">
    <property type="match status" value="1"/>
</dbReference>
<dbReference type="PROSITE" id="PS50089">
    <property type="entry name" value="ZF_RING_2"/>
    <property type="match status" value="1"/>
</dbReference>
<reference evidence="8" key="1">
    <citation type="submission" date="2023-12" db="EMBL/GenBank/DDBJ databases">
        <authorList>
            <person name="Brown T."/>
        </authorList>
    </citation>
    <scope>NUCLEOTIDE SEQUENCE</scope>
</reference>
<evidence type="ECO:0000256" key="3">
    <source>
        <dbReference type="ARBA" id="ARBA00022833"/>
    </source>
</evidence>
<keyword evidence="1" id="KW-0479">Metal-binding</keyword>
<dbReference type="PANTHER" id="PTHR24103">
    <property type="entry name" value="E3 UBIQUITIN-PROTEIN LIGASE TRIM"/>
    <property type="match status" value="1"/>
</dbReference>
<organism evidence="8 9">
    <name type="scientific">Pipistrellus nathusii</name>
    <name type="common">Nathusius' pipistrelle</name>
    <dbReference type="NCBI Taxonomy" id="59473"/>
    <lineage>
        <taxon>Eukaryota</taxon>
        <taxon>Metazoa</taxon>
        <taxon>Chordata</taxon>
        <taxon>Craniata</taxon>
        <taxon>Vertebrata</taxon>
        <taxon>Euteleostomi</taxon>
        <taxon>Mammalia</taxon>
        <taxon>Eutheria</taxon>
        <taxon>Laurasiatheria</taxon>
        <taxon>Chiroptera</taxon>
        <taxon>Yangochiroptera</taxon>
        <taxon>Vespertilionidae</taxon>
        <taxon>Pipistrellus</taxon>
    </lineage>
</organism>
<dbReference type="PROSITE" id="PS50119">
    <property type="entry name" value="ZF_BBOX"/>
    <property type="match status" value="1"/>
</dbReference>
<evidence type="ECO:0000259" key="5">
    <source>
        <dbReference type="PROSITE" id="PS50089"/>
    </source>
</evidence>
<keyword evidence="2 4" id="KW-0863">Zinc-finger</keyword>
<feature type="domain" description="B box-type" evidence="6">
    <location>
        <begin position="87"/>
        <end position="130"/>
    </location>
</feature>
<evidence type="ECO:0000256" key="1">
    <source>
        <dbReference type="ARBA" id="ARBA00022723"/>
    </source>
</evidence>
<dbReference type="InterPro" id="IPR013320">
    <property type="entry name" value="ConA-like_dom_sf"/>
</dbReference>
<evidence type="ECO:0000313" key="9">
    <source>
        <dbReference type="Proteomes" id="UP001314169"/>
    </source>
</evidence>
<evidence type="ECO:0000259" key="7">
    <source>
        <dbReference type="PROSITE" id="PS50188"/>
    </source>
</evidence>
<dbReference type="InterPro" id="IPR050143">
    <property type="entry name" value="TRIM/RBCC"/>
</dbReference>
<proteinExistence type="predicted"/>
<evidence type="ECO:0000259" key="6">
    <source>
        <dbReference type="PROSITE" id="PS50119"/>
    </source>
</evidence>
<dbReference type="Pfam" id="PF00622">
    <property type="entry name" value="SPRY"/>
    <property type="match status" value="1"/>
</dbReference>
<dbReference type="Proteomes" id="UP001314169">
    <property type="component" value="Chromosome 9"/>
</dbReference>
<evidence type="ECO:0000256" key="4">
    <source>
        <dbReference type="PROSITE-ProRule" id="PRU00024"/>
    </source>
</evidence>
<dbReference type="Gene3D" id="3.30.40.10">
    <property type="entry name" value="Zinc/RING finger domain, C3HC4 (zinc finger)"/>
    <property type="match status" value="1"/>
</dbReference>
<dbReference type="PROSITE" id="PS50188">
    <property type="entry name" value="B302_SPRY"/>
    <property type="match status" value="1"/>
</dbReference>
<accession>A0ABP0AF89</accession>
<evidence type="ECO:0000256" key="2">
    <source>
        <dbReference type="ARBA" id="ARBA00022771"/>
    </source>
</evidence>